<keyword evidence="1" id="KW-0812">Transmembrane</keyword>
<keyword evidence="1" id="KW-1133">Transmembrane helix</keyword>
<reference evidence="3 5" key="2">
    <citation type="submission" date="2020-01" db="EMBL/GenBank/DDBJ databases">
        <title>Comparative genomics of meat spoilage bacteria.</title>
        <authorList>
            <person name="Hilgarth M."/>
            <person name="Vogel R.F."/>
        </authorList>
    </citation>
    <scope>NUCLEOTIDE SEQUENCE [LARGE SCALE GENOMIC DNA]</scope>
    <source>
        <strain evidence="3 5">TMW2.2077</strain>
    </source>
</reference>
<dbReference type="EMBL" id="JAAEBW010000002">
    <property type="protein sequence ID" value="MBM1194236.1"/>
    <property type="molecule type" value="Genomic_DNA"/>
</dbReference>
<evidence type="ECO:0000313" key="2">
    <source>
        <dbReference type="EMBL" id="KMN15265.1"/>
    </source>
</evidence>
<name>A0A0J6IL16_9PSED</name>
<dbReference type="PATRIC" id="fig|1608994.3.peg.643"/>
<dbReference type="Proteomes" id="UP000036325">
    <property type="component" value="Unassembled WGS sequence"/>
</dbReference>
<dbReference type="STRING" id="1608994.TU86_00375"/>
<evidence type="ECO:0000313" key="4">
    <source>
        <dbReference type="Proteomes" id="UP000036325"/>
    </source>
</evidence>
<proteinExistence type="predicted"/>
<evidence type="ECO:0000313" key="5">
    <source>
        <dbReference type="Proteomes" id="UP000809529"/>
    </source>
</evidence>
<organism evidence="2 4">
    <name type="scientific">Pseudomonas weihenstephanensis</name>
    <dbReference type="NCBI Taxonomy" id="1608994"/>
    <lineage>
        <taxon>Bacteria</taxon>
        <taxon>Pseudomonadati</taxon>
        <taxon>Pseudomonadota</taxon>
        <taxon>Gammaproteobacteria</taxon>
        <taxon>Pseudomonadales</taxon>
        <taxon>Pseudomonadaceae</taxon>
        <taxon>Pseudomonas</taxon>
    </lineage>
</organism>
<feature type="transmembrane region" description="Helical" evidence="1">
    <location>
        <begin position="118"/>
        <end position="134"/>
    </location>
</feature>
<feature type="transmembrane region" description="Helical" evidence="1">
    <location>
        <begin position="94"/>
        <end position="112"/>
    </location>
</feature>
<feature type="transmembrane region" description="Helical" evidence="1">
    <location>
        <begin position="38"/>
        <end position="58"/>
    </location>
</feature>
<keyword evidence="5" id="KW-1185">Reference proteome</keyword>
<reference evidence="2 4" key="1">
    <citation type="submission" date="2015-02" db="EMBL/GenBank/DDBJ databases">
        <title>Pseudomonas helleri sp. nov. and Pseudomonas weihenstephanensis sp. nov., isolated from raw cows milk.</title>
        <authorList>
            <person name="von Neubeck M."/>
            <person name="Huptas C."/>
            <person name="Wenning M."/>
            <person name="Scherer S."/>
        </authorList>
    </citation>
    <scope>NUCLEOTIDE SEQUENCE [LARGE SCALE GENOMIC DNA]</scope>
    <source>
        <strain evidence="2 4">DSM 29166</strain>
    </source>
</reference>
<dbReference type="OrthoDB" id="7030977at2"/>
<dbReference type="Proteomes" id="UP000809529">
    <property type="component" value="Unassembled WGS sequence"/>
</dbReference>
<dbReference type="RefSeq" id="WP_048362340.1">
    <property type="nucleotide sequence ID" value="NZ_JAAEBW010000002.1"/>
</dbReference>
<sequence length="139" mass="15616">MTRGQRRRRLSFSWWQQLVLTLLPLALANWFFGKSEPLLPGLTMPFFIAGVASMFVTLRTFSPYKHGLINLQKALDTAQEPAAWDHLAQVRRRALLAAGLPAWIAALAVFVGLEGVPLLLLALSTLVLFYLYRIPRQVG</sequence>
<protein>
    <submittedName>
        <fullName evidence="2">MFS transporter</fullName>
    </submittedName>
</protein>
<accession>A0A0J6IL16</accession>
<gene>
    <name evidence="3" type="ORF">GYN02_03460</name>
    <name evidence="2" type="ORF">TU86_00375</name>
</gene>
<dbReference type="AlphaFoldDB" id="A0A0J6IL16"/>
<comment type="caution">
    <text evidence="2">The sequence shown here is derived from an EMBL/GenBank/DDBJ whole genome shotgun (WGS) entry which is preliminary data.</text>
</comment>
<keyword evidence="1" id="KW-0472">Membrane</keyword>
<dbReference type="EMBL" id="JYLF01000001">
    <property type="protein sequence ID" value="KMN15265.1"/>
    <property type="molecule type" value="Genomic_DNA"/>
</dbReference>
<evidence type="ECO:0000313" key="3">
    <source>
        <dbReference type="EMBL" id="MBM1194236.1"/>
    </source>
</evidence>
<feature type="transmembrane region" description="Helical" evidence="1">
    <location>
        <begin position="12"/>
        <end position="32"/>
    </location>
</feature>
<evidence type="ECO:0000256" key="1">
    <source>
        <dbReference type="SAM" id="Phobius"/>
    </source>
</evidence>